<keyword evidence="9" id="KW-0418">Kinase</keyword>
<evidence type="ECO:0000256" key="10">
    <source>
        <dbReference type="ARBA" id="ARBA00022840"/>
    </source>
</evidence>
<evidence type="ECO:0000256" key="9">
    <source>
        <dbReference type="ARBA" id="ARBA00022777"/>
    </source>
</evidence>
<keyword evidence="13" id="KW-0829">Tyrosine-protein kinase</keyword>
<gene>
    <name evidence="19" type="ORF">ISU07_19900</name>
</gene>
<comment type="similarity">
    <text evidence="2">Belongs to the CpsC/CapA family.</text>
</comment>
<evidence type="ECO:0000256" key="11">
    <source>
        <dbReference type="ARBA" id="ARBA00022989"/>
    </source>
</evidence>
<dbReference type="AlphaFoldDB" id="A0A930VK86"/>
<dbReference type="Proteomes" id="UP000640489">
    <property type="component" value="Unassembled WGS sequence"/>
</dbReference>
<dbReference type="GO" id="GO:0005886">
    <property type="term" value="C:plasma membrane"/>
    <property type="evidence" value="ECO:0007669"/>
    <property type="project" value="UniProtKB-SubCell"/>
</dbReference>
<accession>A0A930VK86</accession>
<keyword evidence="7 16" id="KW-0812">Transmembrane</keyword>
<dbReference type="RefSeq" id="WP_194708580.1">
    <property type="nucleotide sequence ID" value="NZ_JADKPN010000015.1"/>
</dbReference>
<dbReference type="Gene3D" id="3.40.50.300">
    <property type="entry name" value="P-loop containing nucleotide triphosphate hydrolases"/>
    <property type="match status" value="1"/>
</dbReference>
<keyword evidence="20" id="KW-1185">Reference proteome</keyword>
<comment type="subcellular location">
    <subcellularLocation>
        <location evidence="1">Cell inner membrane</location>
        <topology evidence="1">Multi-pass membrane protein</topology>
    </subcellularLocation>
</comment>
<feature type="transmembrane region" description="Helical" evidence="16">
    <location>
        <begin position="175"/>
        <end position="192"/>
    </location>
</feature>
<keyword evidence="5" id="KW-0997">Cell inner membrane</keyword>
<keyword evidence="10" id="KW-0067">ATP-binding</keyword>
<dbReference type="PANTHER" id="PTHR32309">
    <property type="entry name" value="TYROSINE-PROTEIN KINASE"/>
    <property type="match status" value="1"/>
</dbReference>
<dbReference type="InterPro" id="IPR005702">
    <property type="entry name" value="Wzc-like_C"/>
</dbReference>
<feature type="domain" description="AAA" evidence="18">
    <location>
        <begin position="269"/>
        <end position="383"/>
    </location>
</feature>
<dbReference type="SUPFAM" id="SSF52540">
    <property type="entry name" value="P-loop containing nucleoside triphosphate hydrolases"/>
    <property type="match status" value="1"/>
</dbReference>
<evidence type="ECO:0000256" key="7">
    <source>
        <dbReference type="ARBA" id="ARBA00022692"/>
    </source>
</evidence>
<feature type="transmembrane region" description="Helical" evidence="16">
    <location>
        <begin position="12"/>
        <end position="33"/>
    </location>
</feature>
<feature type="region of interest" description="Disordered" evidence="15">
    <location>
        <begin position="447"/>
        <end position="485"/>
    </location>
</feature>
<comment type="similarity">
    <text evidence="3">Belongs to the etk/wzc family.</text>
</comment>
<evidence type="ECO:0000256" key="2">
    <source>
        <dbReference type="ARBA" id="ARBA00006683"/>
    </source>
</evidence>
<feature type="domain" description="Polysaccharide chain length determinant N-terminal" evidence="17">
    <location>
        <begin position="3"/>
        <end position="88"/>
    </location>
</feature>
<dbReference type="PANTHER" id="PTHR32309:SF31">
    <property type="entry name" value="CAPSULAR EXOPOLYSACCHARIDE FAMILY"/>
    <property type="match status" value="1"/>
</dbReference>
<dbReference type="GO" id="GO:0004715">
    <property type="term" value="F:non-membrane spanning protein tyrosine kinase activity"/>
    <property type="evidence" value="ECO:0007669"/>
    <property type="project" value="UniProtKB-EC"/>
</dbReference>
<dbReference type="Pfam" id="PF02706">
    <property type="entry name" value="Wzz"/>
    <property type="match status" value="1"/>
</dbReference>
<evidence type="ECO:0000259" key="18">
    <source>
        <dbReference type="Pfam" id="PF13614"/>
    </source>
</evidence>
<sequence length="485" mass="52087">MKLRDFLAVLRARWLIILLCVVAVTGIAAALTYRQTPIYTTSADYYLQTKVADPTNETTGGTYVLTSSDLNTYVAVLNSDTVMGPLREKLKRDPGAPIDASASITGETSIFRITVRDPDPQRAAEIANEAGEALAEAADTFTGLLQVTNSKVFAVPVNKAGVPGTPTSPVPSRNLGLGFLAGLLVGIGIAFVRHTLDTKVRTELDIRPISKEPMLGEMPFEKSKSELVTIDRDPHGGYAEAVRRLRTNLMFVDVTTGRHSFIVTSAMPGEGKTTTTVNLAMAMATTGGRVLLIDGDLRNPSVAKTLGIEGAVGLTTVLLGQAEAGDVIQRWRDSELYVLTAGAIPPNPSELLGSEPMRELFDKLAHEFDFILIDSPPVVPVVDAVLLDRLTGGTLMVVASSRTKKRDLASAVKQLDTVGAKLIGFALNFVPVNESDARRYGYYRFQESPEESTGQLRSVPRSLPKPHGGKSRASGRGGRRSAKKV</sequence>
<dbReference type="GO" id="GO:0005524">
    <property type="term" value="F:ATP binding"/>
    <property type="evidence" value="ECO:0007669"/>
    <property type="project" value="UniProtKB-KW"/>
</dbReference>
<reference evidence="19" key="1">
    <citation type="submission" date="2020-11" db="EMBL/GenBank/DDBJ databases">
        <title>Nocardioides sp. nov., isolated from Soil of Cynanchum wilfordii Hemsley rhizosphere.</title>
        <authorList>
            <person name="Lee J.-S."/>
            <person name="Suh M.K."/>
            <person name="Kim J.-S."/>
        </authorList>
    </citation>
    <scope>NUCLEOTIDE SEQUENCE</scope>
    <source>
        <strain evidence="19">KCTC 19275</strain>
    </source>
</reference>
<protein>
    <submittedName>
        <fullName evidence="19">Polysaccharide biosynthesis tyrosine autokinase</fullName>
        <ecNumber evidence="19">2.7.10.2</ecNumber>
    </submittedName>
</protein>
<evidence type="ECO:0000256" key="3">
    <source>
        <dbReference type="ARBA" id="ARBA00008883"/>
    </source>
</evidence>
<evidence type="ECO:0000259" key="17">
    <source>
        <dbReference type="Pfam" id="PF02706"/>
    </source>
</evidence>
<dbReference type="NCBIfam" id="TIGR01007">
    <property type="entry name" value="eps_fam"/>
    <property type="match status" value="1"/>
</dbReference>
<dbReference type="CDD" id="cd05387">
    <property type="entry name" value="BY-kinase"/>
    <property type="match status" value="1"/>
</dbReference>
<dbReference type="EC" id="2.7.10.2" evidence="19"/>
<evidence type="ECO:0000256" key="15">
    <source>
        <dbReference type="SAM" id="MobiDB-lite"/>
    </source>
</evidence>
<organism evidence="19 20">
    <name type="scientific">Nocardioides islandensis</name>
    <dbReference type="NCBI Taxonomy" id="433663"/>
    <lineage>
        <taxon>Bacteria</taxon>
        <taxon>Bacillati</taxon>
        <taxon>Actinomycetota</taxon>
        <taxon>Actinomycetes</taxon>
        <taxon>Propionibacteriales</taxon>
        <taxon>Nocardioidaceae</taxon>
        <taxon>Nocardioides</taxon>
    </lineage>
</organism>
<evidence type="ECO:0000256" key="1">
    <source>
        <dbReference type="ARBA" id="ARBA00004429"/>
    </source>
</evidence>
<evidence type="ECO:0000256" key="4">
    <source>
        <dbReference type="ARBA" id="ARBA00022475"/>
    </source>
</evidence>
<evidence type="ECO:0000313" key="19">
    <source>
        <dbReference type="EMBL" id="MBF4765400.1"/>
    </source>
</evidence>
<keyword evidence="8" id="KW-0547">Nucleotide-binding</keyword>
<comment type="caution">
    <text evidence="19">The sequence shown here is derived from an EMBL/GenBank/DDBJ whole genome shotgun (WGS) entry which is preliminary data.</text>
</comment>
<dbReference type="InterPro" id="IPR050445">
    <property type="entry name" value="Bact_polysacc_biosynth/exp"/>
</dbReference>
<evidence type="ECO:0000313" key="20">
    <source>
        <dbReference type="Proteomes" id="UP000640489"/>
    </source>
</evidence>
<proteinExistence type="inferred from homology"/>
<evidence type="ECO:0000256" key="16">
    <source>
        <dbReference type="SAM" id="Phobius"/>
    </source>
</evidence>
<comment type="catalytic activity">
    <reaction evidence="14">
        <text>L-tyrosyl-[protein] + ATP = O-phospho-L-tyrosyl-[protein] + ADP + H(+)</text>
        <dbReference type="Rhea" id="RHEA:10596"/>
        <dbReference type="Rhea" id="RHEA-COMP:10136"/>
        <dbReference type="Rhea" id="RHEA-COMP:20101"/>
        <dbReference type="ChEBI" id="CHEBI:15378"/>
        <dbReference type="ChEBI" id="CHEBI:30616"/>
        <dbReference type="ChEBI" id="CHEBI:46858"/>
        <dbReference type="ChEBI" id="CHEBI:61978"/>
        <dbReference type="ChEBI" id="CHEBI:456216"/>
    </reaction>
</comment>
<evidence type="ECO:0000256" key="6">
    <source>
        <dbReference type="ARBA" id="ARBA00022679"/>
    </source>
</evidence>
<evidence type="ECO:0000256" key="14">
    <source>
        <dbReference type="ARBA" id="ARBA00053015"/>
    </source>
</evidence>
<evidence type="ECO:0000256" key="5">
    <source>
        <dbReference type="ARBA" id="ARBA00022519"/>
    </source>
</evidence>
<dbReference type="EMBL" id="JADKPN010000015">
    <property type="protein sequence ID" value="MBF4765400.1"/>
    <property type="molecule type" value="Genomic_DNA"/>
</dbReference>
<dbReference type="Pfam" id="PF13614">
    <property type="entry name" value="AAA_31"/>
    <property type="match status" value="1"/>
</dbReference>
<evidence type="ECO:0000256" key="8">
    <source>
        <dbReference type="ARBA" id="ARBA00022741"/>
    </source>
</evidence>
<name>A0A930VK86_9ACTN</name>
<dbReference type="InterPro" id="IPR003856">
    <property type="entry name" value="LPS_length_determ_N"/>
</dbReference>
<keyword evidence="6 19" id="KW-0808">Transferase</keyword>
<keyword evidence="12 16" id="KW-0472">Membrane</keyword>
<dbReference type="InterPro" id="IPR025669">
    <property type="entry name" value="AAA_dom"/>
</dbReference>
<keyword evidence="4" id="KW-1003">Cell membrane</keyword>
<evidence type="ECO:0000256" key="13">
    <source>
        <dbReference type="ARBA" id="ARBA00023137"/>
    </source>
</evidence>
<keyword evidence="11 16" id="KW-1133">Transmembrane helix</keyword>
<evidence type="ECO:0000256" key="12">
    <source>
        <dbReference type="ARBA" id="ARBA00023136"/>
    </source>
</evidence>
<dbReference type="InterPro" id="IPR027417">
    <property type="entry name" value="P-loop_NTPase"/>
</dbReference>